<name>A0A2R6VXA2_MARPO</name>
<evidence type="ECO:0000313" key="1">
    <source>
        <dbReference type="EMBL" id="PTQ26228.1"/>
    </source>
</evidence>
<dbReference type="EMBL" id="KZ775534">
    <property type="protein sequence ID" value="PTQ26228.1"/>
    <property type="molecule type" value="Genomic_DNA"/>
</dbReference>
<accession>A0A2R6VXA2</accession>
<proteinExistence type="predicted"/>
<gene>
    <name evidence="1" type="ORF">MARPO_4310s0001</name>
</gene>
<organism evidence="1 2">
    <name type="scientific">Marchantia polymorpha</name>
    <name type="common">Common liverwort</name>
    <name type="synonym">Marchantia aquatica</name>
    <dbReference type="NCBI Taxonomy" id="3197"/>
    <lineage>
        <taxon>Eukaryota</taxon>
        <taxon>Viridiplantae</taxon>
        <taxon>Streptophyta</taxon>
        <taxon>Embryophyta</taxon>
        <taxon>Marchantiophyta</taxon>
        <taxon>Marchantiopsida</taxon>
        <taxon>Marchantiidae</taxon>
        <taxon>Marchantiales</taxon>
        <taxon>Marchantiaceae</taxon>
        <taxon>Marchantia</taxon>
    </lineage>
</organism>
<sequence>MTPESDSYAKLMMEIKDEAKRYEGEFKLALPPDQDVVDITNSCGGLLSQRASSSTSLENSGISIQMRCMCKELGVQKVYAANFLIDRSVKLRKVVRRFYHRGLKEVKYPLIPRLLFRGQVLDTYRTADDYDLPNNAILFVEDSRNLG</sequence>
<dbReference type="Proteomes" id="UP000244005">
    <property type="component" value="Unassembled WGS sequence"/>
</dbReference>
<reference evidence="2" key="1">
    <citation type="journal article" date="2017" name="Cell">
        <title>Insights into land plant evolution garnered from the Marchantia polymorpha genome.</title>
        <authorList>
            <person name="Bowman J.L."/>
            <person name="Kohchi T."/>
            <person name="Yamato K.T."/>
            <person name="Jenkins J."/>
            <person name="Shu S."/>
            <person name="Ishizaki K."/>
            <person name="Yamaoka S."/>
            <person name="Nishihama R."/>
            <person name="Nakamura Y."/>
            <person name="Berger F."/>
            <person name="Adam C."/>
            <person name="Aki S.S."/>
            <person name="Althoff F."/>
            <person name="Araki T."/>
            <person name="Arteaga-Vazquez M.A."/>
            <person name="Balasubrmanian S."/>
            <person name="Barry K."/>
            <person name="Bauer D."/>
            <person name="Boehm C.R."/>
            <person name="Briginshaw L."/>
            <person name="Caballero-Perez J."/>
            <person name="Catarino B."/>
            <person name="Chen F."/>
            <person name="Chiyoda S."/>
            <person name="Chovatia M."/>
            <person name="Davies K.M."/>
            <person name="Delmans M."/>
            <person name="Demura T."/>
            <person name="Dierschke T."/>
            <person name="Dolan L."/>
            <person name="Dorantes-Acosta A.E."/>
            <person name="Eklund D.M."/>
            <person name="Florent S.N."/>
            <person name="Flores-Sandoval E."/>
            <person name="Fujiyama A."/>
            <person name="Fukuzawa H."/>
            <person name="Galik B."/>
            <person name="Grimanelli D."/>
            <person name="Grimwood J."/>
            <person name="Grossniklaus U."/>
            <person name="Hamada T."/>
            <person name="Haseloff J."/>
            <person name="Hetherington A.J."/>
            <person name="Higo A."/>
            <person name="Hirakawa Y."/>
            <person name="Hundley H.N."/>
            <person name="Ikeda Y."/>
            <person name="Inoue K."/>
            <person name="Inoue S.I."/>
            <person name="Ishida S."/>
            <person name="Jia Q."/>
            <person name="Kakita M."/>
            <person name="Kanazawa T."/>
            <person name="Kawai Y."/>
            <person name="Kawashima T."/>
            <person name="Kennedy M."/>
            <person name="Kinose K."/>
            <person name="Kinoshita T."/>
            <person name="Kohara Y."/>
            <person name="Koide E."/>
            <person name="Komatsu K."/>
            <person name="Kopischke S."/>
            <person name="Kubo M."/>
            <person name="Kyozuka J."/>
            <person name="Lagercrantz U."/>
            <person name="Lin S.S."/>
            <person name="Lindquist E."/>
            <person name="Lipzen A.M."/>
            <person name="Lu C.W."/>
            <person name="De Luna E."/>
            <person name="Martienssen R.A."/>
            <person name="Minamino N."/>
            <person name="Mizutani M."/>
            <person name="Mizutani M."/>
            <person name="Mochizuki N."/>
            <person name="Monte I."/>
            <person name="Mosher R."/>
            <person name="Nagasaki H."/>
            <person name="Nakagami H."/>
            <person name="Naramoto S."/>
            <person name="Nishitani K."/>
            <person name="Ohtani M."/>
            <person name="Okamoto T."/>
            <person name="Okumura M."/>
            <person name="Phillips J."/>
            <person name="Pollak B."/>
            <person name="Reinders A."/>
            <person name="Rovekamp M."/>
            <person name="Sano R."/>
            <person name="Sawa S."/>
            <person name="Schmid M.W."/>
            <person name="Shirakawa M."/>
            <person name="Solano R."/>
            <person name="Spunde A."/>
            <person name="Suetsugu N."/>
            <person name="Sugano S."/>
            <person name="Sugiyama A."/>
            <person name="Sun R."/>
            <person name="Suzuki Y."/>
            <person name="Takenaka M."/>
            <person name="Takezawa D."/>
            <person name="Tomogane H."/>
            <person name="Tsuzuki M."/>
            <person name="Ueda T."/>
            <person name="Umeda M."/>
            <person name="Ward J.M."/>
            <person name="Watanabe Y."/>
            <person name="Yazaki K."/>
            <person name="Yokoyama R."/>
            <person name="Yoshitake Y."/>
            <person name="Yotsui I."/>
            <person name="Zachgo S."/>
            <person name="Schmutz J."/>
        </authorList>
    </citation>
    <scope>NUCLEOTIDE SEQUENCE [LARGE SCALE GENOMIC DNA]</scope>
    <source>
        <strain evidence="2">Tak-1</strain>
    </source>
</reference>
<protein>
    <recommendedName>
        <fullName evidence="3">Ubiquitin-like domain-containing protein</fullName>
    </recommendedName>
</protein>
<keyword evidence="2" id="KW-1185">Reference proteome</keyword>
<dbReference type="AlphaFoldDB" id="A0A2R6VXA2"/>
<evidence type="ECO:0000313" key="2">
    <source>
        <dbReference type="Proteomes" id="UP000244005"/>
    </source>
</evidence>
<evidence type="ECO:0008006" key="3">
    <source>
        <dbReference type="Google" id="ProtNLM"/>
    </source>
</evidence>